<reference evidence="2" key="1">
    <citation type="submission" date="2017-01" db="EMBL/GenBank/DDBJ databases">
        <authorList>
            <person name="Varghese N."/>
            <person name="Submissions S."/>
        </authorList>
    </citation>
    <scope>NUCLEOTIDE SEQUENCE [LARGE SCALE GENOMIC DNA]</scope>
    <source>
        <strain evidence="2">DSM 15366</strain>
    </source>
</reference>
<gene>
    <name evidence="1" type="ORF">SAMN05421797_101236</name>
</gene>
<organism evidence="1 2">
    <name type="scientific">Maribacter ulvicola</name>
    <dbReference type="NCBI Taxonomy" id="228959"/>
    <lineage>
        <taxon>Bacteria</taxon>
        <taxon>Pseudomonadati</taxon>
        <taxon>Bacteroidota</taxon>
        <taxon>Flavobacteriia</taxon>
        <taxon>Flavobacteriales</taxon>
        <taxon>Flavobacteriaceae</taxon>
        <taxon>Maribacter</taxon>
    </lineage>
</organism>
<name>A0A1N6P1M1_9FLAO</name>
<sequence length="31" mass="3455">MGYGGQPMKVMKANRALLKKVEALESYVKTI</sequence>
<protein>
    <submittedName>
        <fullName evidence="1">Uncharacterized protein</fullName>
    </submittedName>
</protein>
<dbReference type="EMBL" id="FTMA01000001">
    <property type="protein sequence ID" value="SIP98255.1"/>
    <property type="molecule type" value="Genomic_DNA"/>
</dbReference>
<keyword evidence="2" id="KW-1185">Reference proteome</keyword>
<dbReference type="Proteomes" id="UP000186953">
    <property type="component" value="Unassembled WGS sequence"/>
</dbReference>
<accession>A0A1N6P1M1</accession>
<dbReference type="AlphaFoldDB" id="A0A1N6P1M1"/>
<evidence type="ECO:0000313" key="2">
    <source>
        <dbReference type="Proteomes" id="UP000186953"/>
    </source>
</evidence>
<proteinExistence type="predicted"/>
<evidence type="ECO:0000313" key="1">
    <source>
        <dbReference type="EMBL" id="SIP98255.1"/>
    </source>
</evidence>